<feature type="domain" description="Neurotransmitter-gated ion-channel transmembrane" evidence="19">
    <location>
        <begin position="214"/>
        <end position="302"/>
    </location>
</feature>
<dbReference type="AlphaFoldDB" id="A0A7R8ZJV9"/>
<evidence type="ECO:0000256" key="5">
    <source>
        <dbReference type="ARBA" id="ARBA00022729"/>
    </source>
</evidence>
<keyword evidence="14" id="KW-1071">Ligand-gated ion channel</keyword>
<sequence>MTFSLEKEEYNCQKETRKIKQFFSTFQGKLQRDMFQGKRVFSETCSKESESSARHVPRKASLQRNMFQGNVLMRPERVVIRTCGGSEIQECFHPERLAYYDQTRPPAWSSTPELHRTNETELCSPCYESSAYPSCAMSHSRCRMHAYHSHHNPYYDPIDSDWRGRSYSHSSQRHHAQTNHCSNRVPPAGCTCYCPPPWIGCDIPPPVPPRPPTHSHTHPGRSHLLQPPTDSSYDQRRKSADFAQREPELWRTVECVRYMAEAAKQKEDSTRVKEDWKYVAMVLDRLFLWIFLLAVVAGTAGIILQTAASEPGGTPVIVGDLPKN</sequence>
<protein>
    <recommendedName>
        <fullName evidence="19">Neurotransmitter-gated ion-channel transmembrane domain-containing protein</fullName>
    </recommendedName>
</protein>
<keyword evidence="2" id="KW-0813">Transport</keyword>
<evidence type="ECO:0000256" key="13">
    <source>
        <dbReference type="ARBA" id="ARBA00023257"/>
    </source>
</evidence>
<dbReference type="InterPro" id="IPR036719">
    <property type="entry name" value="Neuro-gated_channel_TM_sf"/>
</dbReference>
<evidence type="ECO:0000256" key="15">
    <source>
        <dbReference type="ARBA" id="ARBA00023303"/>
    </source>
</evidence>
<evidence type="ECO:0000256" key="14">
    <source>
        <dbReference type="ARBA" id="ARBA00023286"/>
    </source>
</evidence>
<keyword evidence="10" id="KW-1015">Disulfide bond</keyword>
<keyword evidence="13" id="KW-0628">Postsynaptic cell membrane</keyword>
<evidence type="ECO:0000256" key="9">
    <source>
        <dbReference type="ARBA" id="ARBA00023136"/>
    </source>
</evidence>
<keyword evidence="11" id="KW-0675">Receptor</keyword>
<evidence type="ECO:0000256" key="8">
    <source>
        <dbReference type="ARBA" id="ARBA00023065"/>
    </source>
</evidence>
<keyword evidence="4 18" id="KW-0812">Transmembrane</keyword>
<dbReference type="OrthoDB" id="5975154at2759"/>
<proteinExistence type="inferred from homology"/>
<organism evidence="20">
    <name type="scientific">Cyprideis torosa</name>
    <dbReference type="NCBI Taxonomy" id="163714"/>
    <lineage>
        <taxon>Eukaryota</taxon>
        <taxon>Metazoa</taxon>
        <taxon>Ecdysozoa</taxon>
        <taxon>Arthropoda</taxon>
        <taxon>Crustacea</taxon>
        <taxon>Oligostraca</taxon>
        <taxon>Ostracoda</taxon>
        <taxon>Podocopa</taxon>
        <taxon>Podocopida</taxon>
        <taxon>Cytherocopina</taxon>
        <taxon>Cytheroidea</taxon>
        <taxon>Cytherideidae</taxon>
        <taxon>Cyprideis</taxon>
    </lineage>
</organism>
<dbReference type="FunFam" id="1.20.58.390:FF:000022">
    <property type="entry name" value="Nicotinic acetylcholine receptor subunit alpha4"/>
    <property type="match status" value="1"/>
</dbReference>
<evidence type="ECO:0000256" key="10">
    <source>
        <dbReference type="ARBA" id="ARBA00023157"/>
    </source>
</evidence>
<evidence type="ECO:0000256" key="6">
    <source>
        <dbReference type="ARBA" id="ARBA00022989"/>
    </source>
</evidence>
<name>A0A7R8ZJV9_9CRUS</name>
<keyword evidence="12" id="KW-0325">Glycoprotein</keyword>
<evidence type="ECO:0000256" key="16">
    <source>
        <dbReference type="ARBA" id="ARBA00034104"/>
    </source>
</evidence>
<dbReference type="GO" id="GO:0007271">
    <property type="term" value="P:synaptic transmission, cholinergic"/>
    <property type="evidence" value="ECO:0007669"/>
    <property type="project" value="UniProtKB-ARBA"/>
</dbReference>
<evidence type="ECO:0000256" key="11">
    <source>
        <dbReference type="ARBA" id="ARBA00023170"/>
    </source>
</evidence>
<dbReference type="GO" id="GO:0045211">
    <property type="term" value="C:postsynaptic membrane"/>
    <property type="evidence" value="ECO:0007669"/>
    <property type="project" value="UniProtKB-SubCell"/>
</dbReference>
<feature type="region of interest" description="Disordered" evidence="17">
    <location>
        <begin position="209"/>
        <end position="243"/>
    </location>
</feature>
<evidence type="ECO:0000256" key="1">
    <source>
        <dbReference type="ARBA" id="ARBA00009237"/>
    </source>
</evidence>
<keyword evidence="9 18" id="KW-0472">Membrane</keyword>
<comment type="similarity">
    <text evidence="1">Belongs to the ligand-gated ion channel (TC 1.A.9) family. Acetylcholine receptor (TC 1.A.9.1) subfamily.</text>
</comment>
<evidence type="ECO:0000256" key="3">
    <source>
        <dbReference type="ARBA" id="ARBA00022475"/>
    </source>
</evidence>
<feature type="compositionally biased region" description="Basic and acidic residues" evidence="17">
    <location>
        <begin position="233"/>
        <end position="243"/>
    </location>
</feature>
<evidence type="ECO:0000256" key="12">
    <source>
        <dbReference type="ARBA" id="ARBA00023180"/>
    </source>
</evidence>
<dbReference type="InterPro" id="IPR038050">
    <property type="entry name" value="Neuro_actylchol_rec"/>
</dbReference>
<keyword evidence="7" id="KW-0770">Synapse</keyword>
<reference evidence="20" key="1">
    <citation type="submission" date="2020-11" db="EMBL/GenBank/DDBJ databases">
        <authorList>
            <person name="Tran Van P."/>
        </authorList>
    </citation>
    <scope>NUCLEOTIDE SEQUENCE</scope>
</reference>
<evidence type="ECO:0000256" key="4">
    <source>
        <dbReference type="ARBA" id="ARBA00022692"/>
    </source>
</evidence>
<dbReference type="GO" id="GO:0098655">
    <property type="term" value="P:monoatomic cation transmembrane transport"/>
    <property type="evidence" value="ECO:0007669"/>
    <property type="project" value="UniProtKB-ARBA"/>
</dbReference>
<evidence type="ECO:0000313" key="20">
    <source>
        <dbReference type="EMBL" id="CAD7226606.1"/>
    </source>
</evidence>
<dbReference type="Pfam" id="PF02932">
    <property type="entry name" value="Neur_chan_memb"/>
    <property type="match status" value="1"/>
</dbReference>
<evidence type="ECO:0000259" key="19">
    <source>
        <dbReference type="Pfam" id="PF02932"/>
    </source>
</evidence>
<evidence type="ECO:0000256" key="2">
    <source>
        <dbReference type="ARBA" id="ARBA00022448"/>
    </source>
</evidence>
<dbReference type="Gene3D" id="1.20.58.390">
    <property type="entry name" value="Neurotransmitter-gated ion-channel transmembrane domain"/>
    <property type="match status" value="1"/>
</dbReference>
<dbReference type="SUPFAM" id="SSF90112">
    <property type="entry name" value="Neurotransmitter-gated ion-channel transmembrane pore"/>
    <property type="match status" value="1"/>
</dbReference>
<evidence type="ECO:0000256" key="7">
    <source>
        <dbReference type="ARBA" id="ARBA00023018"/>
    </source>
</evidence>
<evidence type="ECO:0000256" key="18">
    <source>
        <dbReference type="SAM" id="Phobius"/>
    </source>
</evidence>
<keyword evidence="6 18" id="KW-1133">Transmembrane helix</keyword>
<keyword evidence="15" id="KW-0407">Ion channel</keyword>
<comment type="subcellular location">
    <subcellularLocation>
        <location evidence="16">Postsynaptic cell membrane</location>
        <topology evidence="16">Multi-pass membrane protein</topology>
    </subcellularLocation>
</comment>
<dbReference type="InterPro" id="IPR006029">
    <property type="entry name" value="Neurotrans-gated_channel_TM"/>
</dbReference>
<feature type="transmembrane region" description="Helical" evidence="18">
    <location>
        <begin position="286"/>
        <end position="308"/>
    </location>
</feature>
<evidence type="ECO:0000256" key="17">
    <source>
        <dbReference type="SAM" id="MobiDB-lite"/>
    </source>
</evidence>
<keyword evidence="3" id="KW-1003">Cell membrane</keyword>
<dbReference type="EMBL" id="OB660872">
    <property type="protein sequence ID" value="CAD7226606.1"/>
    <property type="molecule type" value="Genomic_DNA"/>
</dbReference>
<gene>
    <name evidence="20" type="ORF">CTOB1V02_LOCUS4523</name>
</gene>
<keyword evidence="8" id="KW-0406">Ion transport</keyword>
<accession>A0A7R8ZJV9</accession>
<keyword evidence="5" id="KW-0732">Signal</keyword>